<dbReference type="Pfam" id="PF07718">
    <property type="entry name" value="Coatamer_beta_C"/>
    <property type="match status" value="1"/>
</dbReference>
<accession>A0AA40ET51</accession>
<name>A0AA40ET51_9PEZI</name>
<dbReference type="InterPro" id="IPR011710">
    <property type="entry name" value="Coatomer_bsu_C"/>
</dbReference>
<evidence type="ECO:0000256" key="5">
    <source>
        <dbReference type="ARBA" id="ARBA00022892"/>
    </source>
</evidence>
<evidence type="ECO:0000256" key="10">
    <source>
        <dbReference type="PIRNR" id="PIRNR005727"/>
    </source>
</evidence>
<dbReference type="InterPro" id="IPR016024">
    <property type="entry name" value="ARM-type_fold"/>
</dbReference>
<dbReference type="InterPro" id="IPR016460">
    <property type="entry name" value="COPB1"/>
</dbReference>
<keyword evidence="9 10" id="KW-0968">Cytoplasmic vesicle</keyword>
<keyword evidence="6 10" id="KW-0653">Protein transport</keyword>
<keyword evidence="7 10" id="KW-0333">Golgi apparatus</keyword>
<dbReference type="GO" id="GO:0030126">
    <property type="term" value="C:COPI vesicle coat"/>
    <property type="evidence" value="ECO:0007669"/>
    <property type="project" value="InterPro"/>
</dbReference>
<dbReference type="GO" id="GO:0006886">
    <property type="term" value="P:intracellular protein transport"/>
    <property type="evidence" value="ECO:0007669"/>
    <property type="project" value="InterPro"/>
</dbReference>
<dbReference type="GO" id="GO:0000139">
    <property type="term" value="C:Golgi membrane"/>
    <property type="evidence" value="ECO:0007669"/>
    <property type="project" value="UniProtKB-SubCell"/>
</dbReference>
<evidence type="ECO:0000256" key="3">
    <source>
        <dbReference type="ARBA" id="ARBA00022490"/>
    </source>
</evidence>
<evidence type="ECO:0000256" key="9">
    <source>
        <dbReference type="ARBA" id="ARBA00023329"/>
    </source>
</evidence>
<comment type="caution">
    <text evidence="15">The sequence shown here is derived from an EMBL/GenBank/DDBJ whole genome shotgun (WGS) entry which is preliminary data.</text>
</comment>
<dbReference type="GO" id="GO:0005198">
    <property type="term" value="F:structural molecule activity"/>
    <property type="evidence" value="ECO:0007669"/>
    <property type="project" value="InterPro"/>
</dbReference>
<evidence type="ECO:0000313" key="16">
    <source>
        <dbReference type="Proteomes" id="UP001172159"/>
    </source>
</evidence>
<feature type="compositionally biased region" description="Polar residues" evidence="11">
    <location>
        <begin position="506"/>
        <end position="519"/>
    </location>
</feature>
<sequence length="957" mass="106602">MSFLENAYTLVKDNSIDGTPTVQELKTQLEKGTDESKVDTMKRILTIMLNGDPMPQLLMHIIRFVMPSKSKPLKKLLYFYYEICPKLDAQGKLKQEYILVCNGIRNDLQHPNEYIRGNTLRFLCKLREPELLEPLLSSARSCLEHRHAYVRKNAVFAVASIFQHSPSLIPDAADLIATFLEGESDPTCKRNGFAALSSIDHSKALAYLSSVFDGIPNAEELLQLVELEFIRKDAIQNSQNKARYLRLIFDLLEANTSTVVYEAASSLTALTNNPVAVKAAASKFIELAIKEADNNVKLIVLDRVDQLRQRNEGILDDLIMEILRVLSSPDIDVRKKALEIALEMVSSKNVEEVVLLLKKELSKTVDQEYEKNSEYRQLLIHSIHQCAVKFSEVAASVVELLMEFIADFNNASAVDVINFVKEVVEKFPALRPTIVSRLVDTLKEVRAGKIYRGILWIIGEYSLEEKDIRDAWKGIRASLGEIPILASEQRLLDNMHNEEENKEPEQTNGHPKPATTSRKVNADGTYATETALTSQSAAAAKLEAVKASQKPPLRQLILDGDYYLASVLASTLTKLVMRHSEISSAESRTNALKAEAMLIMISVIRVGQSQFVKAPIDEDSVDRIMSCVRSLAEFKQHKELETVYLEDTRKAFRAMVQVEEKKREAKAAHEKAKSAIQVDDVVSIRQLSKKNTGDGEDTVELDLERATGGDSGASEDLSGKLSRVVQLTGFSDPVYAEAYVKVHQFDIILDVLLVNQTTDTLQNLSVEFATLGDLKVVERPTSQSLGPHDFHNVQCTIKVSSTDTGVIFGNVVYEGAHSTDTNVVILNDLHVDIMDYIQPATCSETQFRTMWTEFEWENKVNINSKAKTLRDFLDQLMACTNMNCLTPEASLKGDCQFLSANLYARSVFGEDALANLSIEKEGEDGPITGFLRIRSRSQGLALSLGSLKGLNKIGSAA</sequence>
<dbReference type="Gene3D" id="1.25.10.10">
    <property type="entry name" value="Leucine-rich Repeat Variant"/>
    <property type="match status" value="1"/>
</dbReference>
<evidence type="ECO:0000256" key="11">
    <source>
        <dbReference type="SAM" id="MobiDB-lite"/>
    </source>
</evidence>
<reference evidence="15" key="1">
    <citation type="submission" date="2023-06" db="EMBL/GenBank/DDBJ databases">
        <title>Genome-scale phylogeny and comparative genomics of the fungal order Sordariales.</title>
        <authorList>
            <consortium name="Lawrence Berkeley National Laboratory"/>
            <person name="Hensen N."/>
            <person name="Bonometti L."/>
            <person name="Westerberg I."/>
            <person name="Brannstrom I.O."/>
            <person name="Guillou S."/>
            <person name="Cros-Aarteil S."/>
            <person name="Calhoun S."/>
            <person name="Haridas S."/>
            <person name="Kuo A."/>
            <person name="Mondo S."/>
            <person name="Pangilinan J."/>
            <person name="Riley R."/>
            <person name="Labutti K."/>
            <person name="Andreopoulos B."/>
            <person name="Lipzen A."/>
            <person name="Chen C."/>
            <person name="Yanf M."/>
            <person name="Daum C."/>
            <person name="Ng V."/>
            <person name="Clum A."/>
            <person name="Steindorff A."/>
            <person name="Ohm R."/>
            <person name="Martin F."/>
            <person name="Silar P."/>
            <person name="Natvig D."/>
            <person name="Lalanne C."/>
            <person name="Gautier V."/>
            <person name="Ament-Velasquez S.L."/>
            <person name="Kruys A."/>
            <person name="Hutchinson M.I."/>
            <person name="Powell A.J."/>
            <person name="Barry K."/>
            <person name="Miller A.N."/>
            <person name="Grigoriev I.V."/>
            <person name="Debuchy R."/>
            <person name="Gladieux P."/>
            <person name="Thoren M.H."/>
            <person name="Johannesson H."/>
        </authorList>
    </citation>
    <scope>NUCLEOTIDE SEQUENCE</scope>
    <source>
        <strain evidence="15">CBS 540.89</strain>
    </source>
</reference>
<gene>
    <name evidence="15" type="ORF">B0T21DRAFT_280374</name>
</gene>
<evidence type="ECO:0000259" key="14">
    <source>
        <dbReference type="Pfam" id="PF14806"/>
    </source>
</evidence>
<evidence type="ECO:0000256" key="4">
    <source>
        <dbReference type="ARBA" id="ARBA00022737"/>
    </source>
</evidence>
<comment type="subunit">
    <text evidence="10">Oligomeric complex that consists of at least the alpha, beta, beta', gamma, delta, epsilon and zeta subunits.</text>
</comment>
<dbReference type="PIRSF" id="PIRSF005727">
    <property type="entry name" value="Coatomer_beta_subunit"/>
    <property type="match status" value="1"/>
</dbReference>
<evidence type="ECO:0000259" key="13">
    <source>
        <dbReference type="Pfam" id="PF07718"/>
    </source>
</evidence>
<evidence type="ECO:0000256" key="1">
    <source>
        <dbReference type="ARBA" id="ARBA00004255"/>
    </source>
</evidence>
<keyword evidence="8 10" id="KW-0472">Membrane</keyword>
<evidence type="ECO:0000256" key="7">
    <source>
        <dbReference type="ARBA" id="ARBA00023034"/>
    </source>
</evidence>
<feature type="domain" description="Clathrin/coatomer adaptor adaptin-like N-terminal" evidence="12">
    <location>
        <begin position="22"/>
        <end position="503"/>
    </location>
</feature>
<keyword evidence="2 10" id="KW-0813">Transport</keyword>
<keyword evidence="3 10" id="KW-0963">Cytoplasm</keyword>
<evidence type="ECO:0000256" key="2">
    <source>
        <dbReference type="ARBA" id="ARBA00022448"/>
    </source>
</evidence>
<dbReference type="SUPFAM" id="SSF48371">
    <property type="entry name" value="ARM repeat"/>
    <property type="match status" value="1"/>
</dbReference>
<evidence type="ECO:0000256" key="8">
    <source>
        <dbReference type="ARBA" id="ARBA00023136"/>
    </source>
</evidence>
<keyword evidence="4" id="KW-0677">Repeat</keyword>
<dbReference type="GO" id="GO:0006891">
    <property type="term" value="P:intra-Golgi vesicle-mediated transport"/>
    <property type="evidence" value="ECO:0007669"/>
    <property type="project" value="TreeGrafter"/>
</dbReference>
<proteinExistence type="predicted"/>
<comment type="subcellular location">
    <subcellularLocation>
        <location evidence="10">Cytoplasm</location>
    </subcellularLocation>
    <subcellularLocation>
        <location evidence="1 10">Golgi apparatus membrane</location>
        <topology evidence="1 10">Peripheral membrane protein</topology>
        <orientation evidence="1 10">Cytoplasmic side</orientation>
    </subcellularLocation>
    <subcellularLocation>
        <location evidence="10">Cytoplasmic vesicle</location>
        <location evidence="10">COPI-coated vesicle membrane</location>
        <topology evidence="10">Peripheral membrane protein</topology>
        <orientation evidence="10">Cytoplasmic side</orientation>
    </subcellularLocation>
</comment>
<dbReference type="GO" id="GO:0006888">
    <property type="term" value="P:endoplasmic reticulum to Golgi vesicle-mediated transport"/>
    <property type="evidence" value="ECO:0007669"/>
    <property type="project" value="TreeGrafter"/>
</dbReference>
<dbReference type="Proteomes" id="UP001172159">
    <property type="component" value="Unassembled WGS sequence"/>
</dbReference>
<evidence type="ECO:0000256" key="6">
    <source>
        <dbReference type="ARBA" id="ARBA00022927"/>
    </source>
</evidence>
<feature type="domain" description="Coatomer beta subunit appendage platform" evidence="14">
    <location>
        <begin position="820"/>
        <end position="946"/>
    </location>
</feature>
<evidence type="ECO:0000313" key="15">
    <source>
        <dbReference type="EMBL" id="KAK0744998.1"/>
    </source>
</evidence>
<dbReference type="EMBL" id="JAUKTV010000002">
    <property type="protein sequence ID" value="KAK0744998.1"/>
    <property type="molecule type" value="Genomic_DNA"/>
</dbReference>
<protein>
    <recommendedName>
        <fullName evidence="10">Coatomer subunit beta</fullName>
    </recommendedName>
    <alternativeName>
        <fullName evidence="10">Beta-coat protein</fullName>
    </alternativeName>
</protein>
<organism evidence="15 16">
    <name type="scientific">Apiosordaria backusii</name>
    <dbReference type="NCBI Taxonomy" id="314023"/>
    <lineage>
        <taxon>Eukaryota</taxon>
        <taxon>Fungi</taxon>
        <taxon>Dikarya</taxon>
        <taxon>Ascomycota</taxon>
        <taxon>Pezizomycotina</taxon>
        <taxon>Sordariomycetes</taxon>
        <taxon>Sordariomycetidae</taxon>
        <taxon>Sordariales</taxon>
        <taxon>Lasiosphaeriaceae</taxon>
        <taxon>Apiosordaria</taxon>
    </lineage>
</organism>
<dbReference type="InterPro" id="IPR011989">
    <property type="entry name" value="ARM-like"/>
</dbReference>
<dbReference type="PANTHER" id="PTHR10635">
    <property type="entry name" value="COATOMER SUBUNIT BETA"/>
    <property type="match status" value="1"/>
</dbReference>
<evidence type="ECO:0000259" key="12">
    <source>
        <dbReference type="Pfam" id="PF01602"/>
    </source>
</evidence>
<dbReference type="FunFam" id="1.25.10.10:FF:000260">
    <property type="entry name" value="Coatomer subunit beta"/>
    <property type="match status" value="1"/>
</dbReference>
<feature type="domain" description="Coatomer beta subunit C-terminal" evidence="13">
    <location>
        <begin position="678"/>
        <end position="814"/>
    </location>
</feature>
<dbReference type="Pfam" id="PF01602">
    <property type="entry name" value="Adaptin_N"/>
    <property type="match status" value="1"/>
</dbReference>
<dbReference type="AlphaFoldDB" id="A0AA40ET51"/>
<dbReference type="InterPro" id="IPR002553">
    <property type="entry name" value="Clathrin/coatomer_adapt-like_N"/>
</dbReference>
<dbReference type="Pfam" id="PF14806">
    <property type="entry name" value="Coatomer_b_Cpla"/>
    <property type="match status" value="1"/>
</dbReference>
<keyword evidence="16" id="KW-1185">Reference proteome</keyword>
<feature type="region of interest" description="Disordered" evidence="11">
    <location>
        <begin position="498"/>
        <end position="521"/>
    </location>
</feature>
<comment type="function">
    <text evidence="10">The coatomer is a cytosolic protein complex that binds to dilysine motifs and reversibly associates with Golgi non-clathrin-coated vesicles, which further mediate biosynthetic protein transport from the ER, via the Golgi up to the trans Golgi network. Coatomer complex is required for budding from Golgi membranes, and is essential for the retrograde Golgi-to-ER transport of dilysine-tagged proteins.</text>
</comment>
<dbReference type="PANTHER" id="PTHR10635:SF0">
    <property type="entry name" value="COATOMER SUBUNIT BETA"/>
    <property type="match status" value="1"/>
</dbReference>
<keyword evidence="5 10" id="KW-0931">ER-Golgi transport</keyword>
<dbReference type="InterPro" id="IPR029446">
    <property type="entry name" value="COPB1_appendage_platform_dom"/>
</dbReference>